<dbReference type="PANTHER" id="PTHR47932">
    <property type="entry name" value="ATPASE EXPRESSION PROTEIN 3"/>
    <property type="match status" value="1"/>
</dbReference>
<feature type="compositionally biased region" description="Basic residues" evidence="2">
    <location>
        <begin position="976"/>
        <end position="991"/>
    </location>
</feature>
<dbReference type="PANTHER" id="PTHR47932:SF44">
    <property type="entry name" value="MIOREX COMPLEX COMPONENT 1"/>
    <property type="match status" value="1"/>
</dbReference>
<name>A0A9P6E019_9AGAM</name>
<keyword evidence="4" id="KW-1185">Reference proteome</keyword>
<evidence type="ECO:0000313" key="3">
    <source>
        <dbReference type="EMBL" id="KAF9517328.1"/>
    </source>
</evidence>
<dbReference type="EMBL" id="MU128932">
    <property type="protein sequence ID" value="KAF9517328.1"/>
    <property type="molecule type" value="Genomic_DNA"/>
</dbReference>
<keyword evidence="1" id="KW-0677">Repeat</keyword>
<feature type="region of interest" description="Disordered" evidence="2">
    <location>
        <begin position="957"/>
        <end position="999"/>
    </location>
</feature>
<accession>A0A9P6E019</accession>
<feature type="region of interest" description="Disordered" evidence="2">
    <location>
        <begin position="392"/>
        <end position="429"/>
    </location>
</feature>
<dbReference type="Gene3D" id="1.25.40.10">
    <property type="entry name" value="Tetratricopeptide repeat domain"/>
    <property type="match status" value="1"/>
</dbReference>
<dbReference type="AlphaFoldDB" id="A0A9P6E019"/>
<feature type="compositionally biased region" description="Basic and acidic residues" evidence="2">
    <location>
        <begin position="961"/>
        <end position="975"/>
    </location>
</feature>
<evidence type="ECO:0000256" key="1">
    <source>
        <dbReference type="ARBA" id="ARBA00022737"/>
    </source>
</evidence>
<dbReference type="OrthoDB" id="185373at2759"/>
<comment type="caution">
    <text evidence="3">The sequence shown here is derived from an EMBL/GenBank/DDBJ whole genome shotgun (WGS) entry which is preliminary data.</text>
</comment>
<sequence>MILCSSQFPLRTACIRFYRNLYPFRRLPRRLTLSVEHFCWNRRRIHHQFDISKFIATFVSTRYTEDAVWSLPDLIPQPERQREIRAILQTHAIDEFQFLRWRNALIARTLQDAISNASYGLSTTPSIFESRARRLRDAKNVPTVGDRIQRLHSHPYWLVLSLVSTKINMPWDITFALDLVIPHIANTSLGHARVPLIRHLIDASAQFTVLSILPSLIDIFLVLPSVEVRLVDYHAILRALIRTPRGETLVFTSPRGYDPYRKHRTVSGLLYQKDTQILRVLETMRRRDIDISDEATATLIIRSVPPPSSSITHFILNHRKEKQLRLMETSGEHIDEPIEFTDALFKSHVRASASTGNTLQTGIWVDKIRRQRIEARIPIVPISSGYNKNAYATPSNSPVARPPAPKSQFTSDQIGAHPTADSIQTPPLPVNVTSRGRINRELISSLNAILLSSFTRDHRSRDPERFPHALFAYFRRLQTHEDAVGDDLDMAQLIEDSRWKDRLWSTMFTALAAQTGFPASKLVDSFEAVVGSGKAKLDIPALTSIVRGLVKKGDRNNAMRIWEEYLASGVSGPLDLMAVSAGVRVLAESGRLLDAFDLFDSVAVKGNALRIPDDDLQSISFVTDRYLRKRDTTRAQRLFPDIVHATGCLDSAEPPVAMRIAHKIEDHPQRQRRLDVVLLTDYIRILGHLGRPDVAYMLWDNMEAIYGVRPNDQTLNTILLAASSYSTRESARGMLDMLGWNWTSRRPSLGATSKEEDAEELSGRIRTILMQKRTSGNGFWWGSQIAWQRARDIFREVILGNYPSLKHVPIPAVANPDGFAPLLKAKFASSDARGSSNEGGLGRLGIGIGTYYDIVPSRRAFDAYMRLLCNHGLESEIPQALAWQRALEIFPSRNTLRMALMHFAEVGSGAPFMEELIGQSPDESPYGTLKAWIYDWVGKKHCPTEFEIAKARAFHAGEPGSPRRREYERELEQRRARWRRSQKDLRKRAPKKTQNDLGG</sequence>
<reference evidence="3" key="1">
    <citation type="journal article" date="2020" name="Nat. Commun.">
        <title>Large-scale genome sequencing of mycorrhizal fungi provides insights into the early evolution of symbiotic traits.</title>
        <authorList>
            <person name="Miyauchi S."/>
            <person name="Kiss E."/>
            <person name="Kuo A."/>
            <person name="Drula E."/>
            <person name="Kohler A."/>
            <person name="Sanchez-Garcia M."/>
            <person name="Morin E."/>
            <person name="Andreopoulos B."/>
            <person name="Barry K.W."/>
            <person name="Bonito G."/>
            <person name="Buee M."/>
            <person name="Carver A."/>
            <person name="Chen C."/>
            <person name="Cichocki N."/>
            <person name="Clum A."/>
            <person name="Culley D."/>
            <person name="Crous P.W."/>
            <person name="Fauchery L."/>
            <person name="Girlanda M."/>
            <person name="Hayes R.D."/>
            <person name="Keri Z."/>
            <person name="LaButti K."/>
            <person name="Lipzen A."/>
            <person name="Lombard V."/>
            <person name="Magnuson J."/>
            <person name="Maillard F."/>
            <person name="Murat C."/>
            <person name="Nolan M."/>
            <person name="Ohm R.A."/>
            <person name="Pangilinan J."/>
            <person name="Pereira M.F."/>
            <person name="Perotto S."/>
            <person name="Peter M."/>
            <person name="Pfister S."/>
            <person name="Riley R."/>
            <person name="Sitrit Y."/>
            <person name="Stielow J.B."/>
            <person name="Szollosi G."/>
            <person name="Zifcakova L."/>
            <person name="Stursova M."/>
            <person name="Spatafora J.W."/>
            <person name="Tedersoo L."/>
            <person name="Vaario L.M."/>
            <person name="Yamada A."/>
            <person name="Yan M."/>
            <person name="Wang P."/>
            <person name="Xu J."/>
            <person name="Bruns T."/>
            <person name="Baldrian P."/>
            <person name="Vilgalys R."/>
            <person name="Dunand C."/>
            <person name="Henrissat B."/>
            <person name="Grigoriev I.V."/>
            <person name="Hibbett D."/>
            <person name="Nagy L.G."/>
            <person name="Martin F.M."/>
        </authorList>
    </citation>
    <scope>NUCLEOTIDE SEQUENCE</scope>
    <source>
        <strain evidence="3">UP504</strain>
    </source>
</reference>
<gene>
    <name evidence="3" type="ORF">BS47DRAFT_1380463</name>
</gene>
<evidence type="ECO:0008006" key="5">
    <source>
        <dbReference type="Google" id="ProtNLM"/>
    </source>
</evidence>
<organism evidence="3 4">
    <name type="scientific">Hydnum rufescens UP504</name>
    <dbReference type="NCBI Taxonomy" id="1448309"/>
    <lineage>
        <taxon>Eukaryota</taxon>
        <taxon>Fungi</taxon>
        <taxon>Dikarya</taxon>
        <taxon>Basidiomycota</taxon>
        <taxon>Agaricomycotina</taxon>
        <taxon>Agaricomycetes</taxon>
        <taxon>Cantharellales</taxon>
        <taxon>Hydnaceae</taxon>
        <taxon>Hydnum</taxon>
    </lineage>
</organism>
<proteinExistence type="predicted"/>
<evidence type="ECO:0000256" key="2">
    <source>
        <dbReference type="SAM" id="MobiDB-lite"/>
    </source>
</evidence>
<dbReference type="Proteomes" id="UP000886523">
    <property type="component" value="Unassembled WGS sequence"/>
</dbReference>
<dbReference type="InterPro" id="IPR011990">
    <property type="entry name" value="TPR-like_helical_dom_sf"/>
</dbReference>
<protein>
    <recommendedName>
        <fullName evidence="5">Pentatricopeptide repeat-containing protein</fullName>
    </recommendedName>
</protein>
<evidence type="ECO:0000313" key="4">
    <source>
        <dbReference type="Proteomes" id="UP000886523"/>
    </source>
</evidence>